<dbReference type="AlphaFoldDB" id="A0A1M6ZNB6"/>
<keyword evidence="2" id="KW-0808">Transferase</keyword>
<dbReference type="Pfam" id="PF00583">
    <property type="entry name" value="Acetyltransf_1"/>
    <property type="match status" value="1"/>
</dbReference>
<dbReference type="PROSITE" id="PS51186">
    <property type="entry name" value="GNAT"/>
    <property type="match status" value="1"/>
</dbReference>
<dbReference type="SUPFAM" id="SSF55729">
    <property type="entry name" value="Acyl-CoA N-acyltransferases (Nat)"/>
    <property type="match status" value="1"/>
</dbReference>
<dbReference type="CDD" id="cd04301">
    <property type="entry name" value="NAT_SF"/>
    <property type="match status" value="1"/>
</dbReference>
<sequence>MTPETFHAVIEATWPAAETMPQGPWTIRNGQGGGKRVSAATARQPVTAADLPLAEAEMRALGQTPLFLIRNGDLGLDAMLEGYGYDVVDPVNMYAGPIDTIAVPPPHATSFAIWEPLAIQLEIWAEGGIGPARIDVMRRASFPKTSILVRDGQRPAATAFCAMHDGVAMIHALEVRASCRRRGMGRHAVQQAAIWARANGATRMTALCTQANQGSNALFASLGLTPVGQYHYRIKT</sequence>
<dbReference type="InterPro" id="IPR000182">
    <property type="entry name" value="GNAT_dom"/>
</dbReference>
<dbReference type="EMBL" id="FRCB01000001">
    <property type="protein sequence ID" value="SHL31937.1"/>
    <property type="molecule type" value="Genomic_DNA"/>
</dbReference>
<organism evidence="2 3">
    <name type="scientific">Roseovarius litoreus</name>
    <dbReference type="NCBI Taxonomy" id="1155722"/>
    <lineage>
        <taxon>Bacteria</taxon>
        <taxon>Pseudomonadati</taxon>
        <taxon>Pseudomonadota</taxon>
        <taxon>Alphaproteobacteria</taxon>
        <taxon>Rhodobacterales</taxon>
        <taxon>Roseobacteraceae</taxon>
        <taxon>Roseovarius</taxon>
    </lineage>
</organism>
<proteinExistence type="predicted"/>
<keyword evidence="2" id="KW-0012">Acyltransferase</keyword>
<dbReference type="Proteomes" id="UP000322545">
    <property type="component" value="Unassembled WGS sequence"/>
</dbReference>
<dbReference type="Gene3D" id="3.40.630.30">
    <property type="match status" value="1"/>
</dbReference>
<feature type="domain" description="N-acetyltransferase" evidence="1">
    <location>
        <begin position="101"/>
        <end position="236"/>
    </location>
</feature>
<accession>A0A1M6ZNB6</accession>
<reference evidence="2 3" key="1">
    <citation type="submission" date="2016-11" db="EMBL/GenBank/DDBJ databases">
        <authorList>
            <person name="Varghese N."/>
            <person name="Submissions S."/>
        </authorList>
    </citation>
    <scope>NUCLEOTIDE SEQUENCE [LARGE SCALE GENOMIC DNA]</scope>
    <source>
        <strain evidence="2 3">DSM 28249</strain>
    </source>
</reference>
<protein>
    <submittedName>
        <fullName evidence="2">L-amino acid N-acyltransferase YncA</fullName>
    </submittedName>
</protein>
<dbReference type="RefSeq" id="WP_149777739.1">
    <property type="nucleotide sequence ID" value="NZ_FRCB01000001.1"/>
</dbReference>
<evidence type="ECO:0000313" key="2">
    <source>
        <dbReference type="EMBL" id="SHL31937.1"/>
    </source>
</evidence>
<evidence type="ECO:0000259" key="1">
    <source>
        <dbReference type="PROSITE" id="PS51186"/>
    </source>
</evidence>
<keyword evidence="3" id="KW-1185">Reference proteome</keyword>
<dbReference type="InterPro" id="IPR016181">
    <property type="entry name" value="Acyl_CoA_acyltransferase"/>
</dbReference>
<name>A0A1M6ZNB6_9RHOB</name>
<gene>
    <name evidence="2" type="ORF">SAMN05443432_101124</name>
</gene>
<evidence type="ECO:0000313" key="3">
    <source>
        <dbReference type="Proteomes" id="UP000322545"/>
    </source>
</evidence>
<dbReference type="GO" id="GO:0016747">
    <property type="term" value="F:acyltransferase activity, transferring groups other than amino-acyl groups"/>
    <property type="evidence" value="ECO:0007669"/>
    <property type="project" value="InterPro"/>
</dbReference>